<proteinExistence type="predicted"/>
<feature type="repeat" description="ANK" evidence="4">
    <location>
        <begin position="426"/>
        <end position="447"/>
    </location>
</feature>
<reference evidence="9" key="2">
    <citation type="submission" date="2020-04" db="EMBL/GenBank/DDBJ databases">
        <authorList>
            <consortium name="NCBI Genome Project"/>
        </authorList>
    </citation>
    <scope>NUCLEOTIDE SEQUENCE</scope>
    <source>
        <strain evidence="9">CBS 342.82</strain>
    </source>
</reference>
<evidence type="ECO:0000313" key="9">
    <source>
        <dbReference type="RefSeq" id="XP_033458756.1"/>
    </source>
</evidence>
<feature type="repeat" description="ANK" evidence="4">
    <location>
        <begin position="339"/>
        <end position="371"/>
    </location>
</feature>
<keyword evidence="2" id="KW-0378">Hydrolase</keyword>
<dbReference type="PROSITE" id="PS50088">
    <property type="entry name" value="ANK_REPEAT"/>
    <property type="match status" value="3"/>
</dbReference>
<dbReference type="PROSITE" id="PS50297">
    <property type="entry name" value="ANK_REP_REGION"/>
    <property type="match status" value="2"/>
</dbReference>
<feature type="domain" description="GP-PDE" evidence="7">
    <location>
        <begin position="745"/>
        <end position="1077"/>
    </location>
</feature>
<evidence type="ECO:0000256" key="3">
    <source>
        <dbReference type="ARBA" id="ARBA00023043"/>
    </source>
</evidence>
<keyword evidence="8" id="KW-1185">Reference proteome</keyword>
<organism evidence="9">
    <name type="scientific">Dissoconium aciculare CBS 342.82</name>
    <dbReference type="NCBI Taxonomy" id="1314786"/>
    <lineage>
        <taxon>Eukaryota</taxon>
        <taxon>Fungi</taxon>
        <taxon>Dikarya</taxon>
        <taxon>Ascomycota</taxon>
        <taxon>Pezizomycotina</taxon>
        <taxon>Dothideomycetes</taxon>
        <taxon>Dothideomycetidae</taxon>
        <taxon>Mycosphaerellales</taxon>
        <taxon>Dissoconiaceae</taxon>
        <taxon>Dissoconium</taxon>
    </lineage>
</organism>
<gene>
    <name evidence="9" type="ORF">K489DRAFT_395328</name>
</gene>
<evidence type="ECO:0000259" key="6">
    <source>
        <dbReference type="PROSITE" id="PS51382"/>
    </source>
</evidence>
<keyword evidence="3 4" id="KW-0040">ANK repeat</keyword>
<dbReference type="PANTHER" id="PTHR22958:SF1">
    <property type="entry name" value="GLYCEROPHOSPHOCHOLINE PHOSPHODIESTERASE GPCPD1"/>
    <property type="match status" value="1"/>
</dbReference>
<accession>A0A6J3M108</accession>
<evidence type="ECO:0000256" key="5">
    <source>
        <dbReference type="SAM" id="MobiDB-lite"/>
    </source>
</evidence>
<dbReference type="CDD" id="cd14484">
    <property type="entry name" value="SPX_GDE1_like"/>
    <property type="match status" value="1"/>
</dbReference>
<dbReference type="Pfam" id="PF03009">
    <property type="entry name" value="GDPD"/>
    <property type="match status" value="1"/>
</dbReference>
<dbReference type="InterPro" id="IPR030395">
    <property type="entry name" value="GP_PDE_dom"/>
</dbReference>
<dbReference type="InterPro" id="IPR004331">
    <property type="entry name" value="SPX_dom"/>
</dbReference>
<dbReference type="Proteomes" id="UP000504637">
    <property type="component" value="Unplaced"/>
</dbReference>
<dbReference type="PANTHER" id="PTHR22958">
    <property type="entry name" value="GLYCEROPHOSPHORYL DIESTER PHOSPHODIESTERASE"/>
    <property type="match status" value="1"/>
</dbReference>
<dbReference type="InterPro" id="IPR051578">
    <property type="entry name" value="GDPD"/>
</dbReference>
<name>A0A6J3M108_9PEZI</name>
<reference evidence="9" key="3">
    <citation type="submission" date="2025-08" db="UniProtKB">
        <authorList>
            <consortium name="RefSeq"/>
        </authorList>
    </citation>
    <scope>IDENTIFICATION</scope>
    <source>
        <strain evidence="9">CBS 342.82</strain>
    </source>
</reference>
<evidence type="ECO:0000256" key="4">
    <source>
        <dbReference type="PROSITE-ProRule" id="PRU00023"/>
    </source>
</evidence>
<evidence type="ECO:0000259" key="7">
    <source>
        <dbReference type="PROSITE" id="PS51704"/>
    </source>
</evidence>
<dbReference type="OrthoDB" id="197419at2759"/>
<dbReference type="Gene3D" id="3.20.20.190">
    <property type="entry name" value="Phosphatidylinositol (PI) phosphodiesterase"/>
    <property type="match status" value="1"/>
</dbReference>
<dbReference type="Pfam" id="PF25329">
    <property type="entry name" value="C2_GDE1"/>
    <property type="match status" value="1"/>
</dbReference>
<dbReference type="GeneID" id="54364640"/>
<reference evidence="9" key="1">
    <citation type="submission" date="2020-01" db="EMBL/GenBank/DDBJ databases">
        <authorList>
            <consortium name="DOE Joint Genome Institute"/>
            <person name="Haridas S."/>
            <person name="Albert R."/>
            <person name="Binder M."/>
            <person name="Bloem J."/>
            <person name="Labutti K."/>
            <person name="Salamov A."/>
            <person name="Andreopoulos B."/>
            <person name="Baker S.E."/>
            <person name="Barry K."/>
            <person name="Bills G."/>
            <person name="Bluhm B.H."/>
            <person name="Cannon C."/>
            <person name="Castanera R."/>
            <person name="Culley D.E."/>
            <person name="Daum C."/>
            <person name="Ezra D."/>
            <person name="Gonzalez J.B."/>
            <person name="Henrissat B."/>
            <person name="Kuo A."/>
            <person name="Liang C."/>
            <person name="Lipzen A."/>
            <person name="Lutzoni F."/>
            <person name="Magnuson J."/>
            <person name="Mondo S."/>
            <person name="Nolan M."/>
            <person name="Ohm R."/>
            <person name="Pangilinan J."/>
            <person name="Park H.-J."/>
            <person name="Ramirez L."/>
            <person name="Alfaro M."/>
            <person name="Sun H."/>
            <person name="Tritt A."/>
            <person name="Yoshinaga Y."/>
            <person name="Zwiers L.-H."/>
            <person name="Turgeon B.G."/>
            <person name="Goodwin S.B."/>
            <person name="Spatafora J.W."/>
            <person name="Crous P.W."/>
            <person name="Grigoriev I.V."/>
        </authorList>
    </citation>
    <scope>NUCLEOTIDE SEQUENCE</scope>
    <source>
        <strain evidence="9">CBS 342.82</strain>
    </source>
</reference>
<dbReference type="GO" id="GO:0046475">
    <property type="term" value="P:glycerophospholipid catabolic process"/>
    <property type="evidence" value="ECO:0007669"/>
    <property type="project" value="TreeGrafter"/>
</dbReference>
<dbReference type="AlphaFoldDB" id="A0A6J3M108"/>
<dbReference type="Pfam" id="PF12796">
    <property type="entry name" value="Ank_2"/>
    <property type="match status" value="1"/>
</dbReference>
<dbReference type="Pfam" id="PF00023">
    <property type="entry name" value="Ank"/>
    <property type="match status" value="2"/>
</dbReference>
<dbReference type="InterPro" id="IPR017946">
    <property type="entry name" value="PLC-like_Pdiesterase_TIM-brl"/>
</dbReference>
<dbReference type="SMART" id="SM00248">
    <property type="entry name" value="ANK"/>
    <property type="match status" value="4"/>
</dbReference>
<evidence type="ECO:0000313" key="8">
    <source>
        <dbReference type="Proteomes" id="UP000504637"/>
    </source>
</evidence>
<feature type="region of interest" description="Disordered" evidence="5">
    <location>
        <begin position="829"/>
        <end position="884"/>
    </location>
</feature>
<dbReference type="InterPro" id="IPR036770">
    <property type="entry name" value="Ankyrin_rpt-contain_sf"/>
</dbReference>
<dbReference type="InterPro" id="IPR057506">
    <property type="entry name" value="C2_GPCPD1"/>
</dbReference>
<dbReference type="Pfam" id="PF03105">
    <property type="entry name" value="SPX"/>
    <property type="match status" value="1"/>
</dbReference>
<dbReference type="PRINTS" id="PR01415">
    <property type="entry name" value="ANKYRIN"/>
</dbReference>
<dbReference type="GO" id="GO:0047389">
    <property type="term" value="F:glycerophosphocholine phosphodiesterase activity"/>
    <property type="evidence" value="ECO:0007669"/>
    <property type="project" value="TreeGrafter"/>
</dbReference>
<feature type="compositionally biased region" description="Polar residues" evidence="5">
    <location>
        <begin position="535"/>
        <end position="546"/>
    </location>
</feature>
<evidence type="ECO:0000256" key="2">
    <source>
        <dbReference type="ARBA" id="ARBA00022801"/>
    </source>
</evidence>
<dbReference type="InterPro" id="IPR002110">
    <property type="entry name" value="Ankyrin_rpt"/>
</dbReference>
<dbReference type="SUPFAM" id="SSF48403">
    <property type="entry name" value="Ankyrin repeat"/>
    <property type="match status" value="1"/>
</dbReference>
<dbReference type="PROSITE" id="PS51382">
    <property type="entry name" value="SPX"/>
    <property type="match status" value="1"/>
</dbReference>
<feature type="domain" description="SPX" evidence="6">
    <location>
        <begin position="22"/>
        <end position="159"/>
    </location>
</feature>
<dbReference type="PROSITE" id="PS51704">
    <property type="entry name" value="GP_PDE"/>
    <property type="match status" value="1"/>
</dbReference>
<dbReference type="SUPFAM" id="SSF51695">
    <property type="entry name" value="PLC-like phosphodiesterases"/>
    <property type="match status" value="1"/>
</dbReference>
<feature type="repeat" description="ANK" evidence="4">
    <location>
        <begin position="464"/>
        <end position="496"/>
    </location>
</feature>
<sequence>MKRRKPPAQLLVGSKYGPEQPRHFGQNLARNQVPEWARSYIDYKALKKLIKTARLQSESEGSEPDLAEFFYTLDRQLEDVDTFYNQRYAELSRRLRLLFERYDGLEKEDLEDLMGALLELRGQCRKLQWYGEVNRRGFVKITKNRYLTTRVDPKQFATNNRLTLDMRNINEWLSSLNDVKVPDDASSIHSGSSHSLRRMGSKGNLQIPSAVLEAMDTALYTNASANSSPASQRGLLLDLLQRAIAFLSRAPTLDPEDDMNQRNCLHRMVIATGRSRALDSSGGVDDIAKGTSYIHAAQHPERDPAAYFSDDDEAKKLLIFVLDKLTPAQRPAVRSRDIYGRTPLHYAAQYGLVFATETLMSRMQDWHLFDIAEGDEEGFAPLHLAVIGALLMVDDWHKFTDHRLTSKHVEKSSANFHKIVKLLDEQGETALHTAARFGHEECARALLANTGAFRPDVEIAEKTFGWTPLFIACVNGHLPIVKLLIDCGAQTNVRDSSTWLPQEHAALRGHLEVARYLASLTPPPSQFTSPEIPAQLSSSPPKTSSLGDKRSHGGPKDTSNTLARLPEPMKAFGHRYLTDETMVLVSLGTLDEHKSIGPINLDSIALADAHATQLDTALSLVVSAQGANGESQVIDLPIQEEISTSPITFTTKDPSKVKLLFDLVPTYAGSKDKVIARAVALLSSIKLDVGTKRMSLQTDLSVPLIAGSSLEVIGSINFNFLIITPFKHPKMSITEEKTYWTKSSTKVIGHRGLGKNMTTKTSLQLGENTIQSFITAANLGASYVEFDVQMTKDLVPVIYHDFLVSETGADVPVHTLTLEQFLALSEAPKASRFEDPSDQPANSASKPGEERDPRTRRPKRSYSVGGPVAPDQTKERMKHTRDFKKKGFKANSRGDFIQSPFTTLEEMFRTLPEEVGFNIEMKYPMLFESVAEEMDTYAVELNSFVDTVLAMVYDRRGKRNIVFSSFHPDICLLLTFKQPSIPVLFLTDAGVSAVGDIRASSLQEAVRFASRWSLLGIVSAAEPLVLCPRLIGVVQSSSLVCVSYGTLNNDPVNSNLQAQAGIDAVIVDSVARVRKGLTEAEYAAAKEAASHNLAVDGLAKPVADLKLAA</sequence>
<feature type="region of interest" description="Disordered" evidence="5">
    <location>
        <begin position="524"/>
        <end position="563"/>
    </location>
</feature>
<evidence type="ECO:0000256" key="1">
    <source>
        <dbReference type="ARBA" id="ARBA00022737"/>
    </source>
</evidence>
<dbReference type="Gene3D" id="1.25.40.20">
    <property type="entry name" value="Ankyrin repeat-containing domain"/>
    <property type="match status" value="1"/>
</dbReference>
<dbReference type="RefSeq" id="XP_033458756.1">
    <property type="nucleotide sequence ID" value="XM_033606840.1"/>
</dbReference>
<protein>
    <submittedName>
        <fullName evidence="9">GDPD-domain-containing protein</fullName>
    </submittedName>
</protein>
<keyword evidence="1" id="KW-0677">Repeat</keyword>